<keyword evidence="1 3" id="KW-0596">Phosphopantetheine</keyword>
<keyword evidence="2 3" id="KW-0597">Phosphoprotein</keyword>
<evidence type="ECO:0000313" key="5">
    <source>
        <dbReference type="EMBL" id="KIQ63457.1"/>
    </source>
</evidence>
<keyword evidence="3" id="KW-0443">Lipid metabolism</keyword>
<organism evidence="5 6">
    <name type="scientific">Kitasatospora griseola</name>
    <name type="common">Streptomyces griseolosporeus</name>
    <dbReference type="NCBI Taxonomy" id="2064"/>
    <lineage>
        <taxon>Bacteria</taxon>
        <taxon>Bacillati</taxon>
        <taxon>Actinomycetota</taxon>
        <taxon>Actinomycetes</taxon>
        <taxon>Kitasatosporales</taxon>
        <taxon>Streptomycetaceae</taxon>
        <taxon>Kitasatospora</taxon>
    </lineage>
</organism>
<evidence type="ECO:0000313" key="6">
    <source>
        <dbReference type="Proteomes" id="UP000032066"/>
    </source>
</evidence>
<keyword evidence="3" id="KW-0963">Cytoplasm</keyword>
<keyword evidence="3" id="KW-0275">Fatty acid biosynthesis</keyword>
<sequence length="80" mass="8534">MNDVYDRLVGLLTRGFGIEPDEVSTETTFNELEMDSLALVELGLAAQDEFGVKIEDDDIRSSDSIGQAAEAIAAKAVSIG</sequence>
<keyword evidence="3" id="KW-0276">Fatty acid metabolism</keyword>
<dbReference type="Gene3D" id="1.10.1200.10">
    <property type="entry name" value="ACP-like"/>
    <property type="match status" value="1"/>
</dbReference>
<dbReference type="OrthoDB" id="3192863at2"/>
<dbReference type="EMBL" id="JXZB01000004">
    <property type="protein sequence ID" value="KIQ63457.1"/>
    <property type="molecule type" value="Genomic_DNA"/>
</dbReference>
<evidence type="ECO:0000259" key="4">
    <source>
        <dbReference type="PROSITE" id="PS50075"/>
    </source>
</evidence>
<comment type="function">
    <text evidence="3">Carrier of the growing fatty acid chain in fatty acid biosynthesis.</text>
</comment>
<comment type="PTM">
    <text evidence="3">4'-phosphopantetheine is transferred from CoA to a specific serine of apo-ACP by AcpS. This modification is essential for activity because fatty acids are bound in thioester linkage to the sulfhydryl of the prosthetic group.</text>
</comment>
<feature type="modified residue" description="O-(pantetheine 4'-phosphoryl)serine" evidence="3">
    <location>
        <position position="36"/>
    </location>
</feature>
<evidence type="ECO:0000256" key="1">
    <source>
        <dbReference type="ARBA" id="ARBA00022450"/>
    </source>
</evidence>
<dbReference type="InterPro" id="IPR003231">
    <property type="entry name" value="ACP"/>
</dbReference>
<dbReference type="Proteomes" id="UP000032066">
    <property type="component" value="Unassembled WGS sequence"/>
</dbReference>
<dbReference type="AlphaFoldDB" id="A0A0D0PSS2"/>
<name>A0A0D0PSS2_KITGR</name>
<dbReference type="Pfam" id="PF00550">
    <property type="entry name" value="PP-binding"/>
    <property type="match status" value="1"/>
</dbReference>
<dbReference type="STRING" id="2064.TR51_32935"/>
<dbReference type="InterPro" id="IPR009081">
    <property type="entry name" value="PP-bd_ACP"/>
</dbReference>
<gene>
    <name evidence="3" type="primary">acpP</name>
    <name evidence="5" type="ORF">TR51_32935</name>
</gene>
<proteinExistence type="inferred from homology"/>
<dbReference type="PATRIC" id="fig|2064.6.peg.6969"/>
<dbReference type="GO" id="GO:0005737">
    <property type="term" value="C:cytoplasm"/>
    <property type="evidence" value="ECO:0007669"/>
    <property type="project" value="UniProtKB-SubCell"/>
</dbReference>
<comment type="subcellular location">
    <subcellularLocation>
        <location evidence="3">Cytoplasm</location>
    </subcellularLocation>
</comment>
<keyword evidence="3" id="KW-0444">Lipid biosynthesis</keyword>
<dbReference type="PROSITE" id="PS50075">
    <property type="entry name" value="CARRIER"/>
    <property type="match status" value="1"/>
</dbReference>
<dbReference type="GO" id="GO:0000036">
    <property type="term" value="F:acyl carrier activity"/>
    <property type="evidence" value="ECO:0007669"/>
    <property type="project" value="UniProtKB-UniRule"/>
</dbReference>
<dbReference type="InterPro" id="IPR036736">
    <property type="entry name" value="ACP-like_sf"/>
</dbReference>
<evidence type="ECO:0000256" key="3">
    <source>
        <dbReference type="HAMAP-Rule" id="MF_01217"/>
    </source>
</evidence>
<dbReference type="HAMAP" id="MF_01217">
    <property type="entry name" value="Acyl_carrier"/>
    <property type="match status" value="1"/>
</dbReference>
<dbReference type="SUPFAM" id="SSF47336">
    <property type="entry name" value="ACP-like"/>
    <property type="match status" value="1"/>
</dbReference>
<comment type="similarity">
    <text evidence="3">Belongs to the acyl carrier protein (ACP) family.</text>
</comment>
<dbReference type="UniPathway" id="UPA00094"/>
<comment type="caution">
    <text evidence="5">The sequence shown here is derived from an EMBL/GenBank/DDBJ whole genome shotgun (WGS) entry which is preliminary data.</text>
</comment>
<keyword evidence="6" id="KW-1185">Reference proteome</keyword>
<reference evidence="5 6" key="1">
    <citation type="submission" date="2015-02" db="EMBL/GenBank/DDBJ databases">
        <title>Draft genome sequence of Kitasatospora griseola MF730-N6, a bafilomycin, terpentecin and satosporin producer.</title>
        <authorList>
            <person name="Arens J.C."/>
            <person name="Haltli B."/>
            <person name="Kerr R.G."/>
        </authorList>
    </citation>
    <scope>NUCLEOTIDE SEQUENCE [LARGE SCALE GENOMIC DNA]</scope>
    <source>
        <strain evidence="5 6">MF730-N6</strain>
    </source>
</reference>
<dbReference type="RefSeq" id="WP_043915822.1">
    <property type="nucleotide sequence ID" value="NZ_BMRI01000030.1"/>
</dbReference>
<accession>A0A0D0PSS2</accession>
<feature type="domain" description="Carrier" evidence="4">
    <location>
        <begin position="1"/>
        <end position="76"/>
    </location>
</feature>
<evidence type="ECO:0000256" key="2">
    <source>
        <dbReference type="ARBA" id="ARBA00022553"/>
    </source>
</evidence>
<comment type="pathway">
    <text evidence="3">Lipid metabolism; fatty acid biosynthesis.</text>
</comment>
<protein>
    <recommendedName>
        <fullName evidence="3">Acyl carrier protein</fullName>
        <shortName evidence="3">ACP</shortName>
    </recommendedName>
</protein>